<sequence length="351" mass="39757">MTSTLDEARFEVQNEIKTTETKIPKKKNTTVVKIHEILKLDEVEKEIVPTVDTVDNTKVNNIERDSEILDIMDLTELNYSHIPKHDKHNVNKNVGRSEAKQMSWMREYWVQANIHAHAQPLPPGTTPFTYAPDRNSFVQLVFFLVLIMLIVTSSFVYMVYASELKETFQTSGFLFGIIGMVGIMALSYAMACIPITRIPPCNFICLMLAVFFMSLIVAWITARYETPLIFVALMSTTVVVLVCLALACSSFDFTQFMLYLVAVSVAFMAVVMIIMITQMAMGIVYKPLHIFILVIGTIIQVVFLIMELQMILGGKTVELSEDDYAYGAFMLYTSIVNLFLNILQLLGFIDE</sequence>
<feature type="transmembrane region" description="Helical" evidence="5">
    <location>
        <begin position="228"/>
        <end position="249"/>
    </location>
</feature>
<dbReference type="InterPro" id="IPR006214">
    <property type="entry name" value="Bax_inhibitor_1-related"/>
</dbReference>
<proteinExistence type="predicted"/>
<dbReference type="OrthoDB" id="7933078at2759"/>
<dbReference type="Pfam" id="PF01027">
    <property type="entry name" value="Bax1-I"/>
    <property type="match status" value="1"/>
</dbReference>
<evidence type="ECO:0000313" key="6">
    <source>
        <dbReference type="Proteomes" id="UP000301870"/>
    </source>
</evidence>
<name>A0A9J7EW40_SPOLT</name>
<dbReference type="AlphaFoldDB" id="A0A9J7EW40"/>
<dbReference type="GO" id="GO:0016020">
    <property type="term" value="C:membrane"/>
    <property type="evidence" value="ECO:0007669"/>
    <property type="project" value="UniProtKB-SubCell"/>
</dbReference>
<dbReference type="GeneID" id="111364554"/>
<feature type="transmembrane region" description="Helical" evidence="5">
    <location>
        <begin position="324"/>
        <end position="349"/>
    </location>
</feature>
<evidence type="ECO:0000256" key="3">
    <source>
        <dbReference type="ARBA" id="ARBA00022989"/>
    </source>
</evidence>
<feature type="transmembrane region" description="Helical" evidence="5">
    <location>
        <begin position="203"/>
        <end position="222"/>
    </location>
</feature>
<dbReference type="KEGG" id="sliu:111364554"/>
<keyword evidence="3 5" id="KW-1133">Transmembrane helix</keyword>
<evidence type="ECO:0000256" key="4">
    <source>
        <dbReference type="ARBA" id="ARBA00023136"/>
    </source>
</evidence>
<feature type="transmembrane region" description="Helical" evidence="5">
    <location>
        <begin position="140"/>
        <end position="160"/>
    </location>
</feature>
<reference evidence="7" key="1">
    <citation type="submission" date="2025-08" db="UniProtKB">
        <authorList>
            <consortium name="RefSeq"/>
        </authorList>
    </citation>
    <scope>IDENTIFICATION</scope>
    <source>
        <strain evidence="7">Ishihara</strain>
        <tissue evidence="7">Whole body</tissue>
    </source>
</reference>
<keyword evidence="2 5" id="KW-0812">Transmembrane</keyword>
<feature type="transmembrane region" description="Helical" evidence="5">
    <location>
        <begin position="172"/>
        <end position="191"/>
    </location>
</feature>
<dbReference type="PANTHER" id="PTHR23291">
    <property type="entry name" value="BAX INHIBITOR-RELATED"/>
    <property type="match status" value="1"/>
</dbReference>
<evidence type="ECO:0000256" key="1">
    <source>
        <dbReference type="ARBA" id="ARBA00004141"/>
    </source>
</evidence>
<evidence type="ECO:0000313" key="7">
    <source>
        <dbReference type="RefSeq" id="XP_022837229.1"/>
    </source>
</evidence>
<gene>
    <name evidence="7" type="primary">LOC111364554</name>
</gene>
<comment type="subcellular location">
    <subcellularLocation>
        <location evidence="1">Membrane</location>
        <topology evidence="1">Multi-pass membrane protein</topology>
    </subcellularLocation>
</comment>
<organism evidence="6 7">
    <name type="scientific">Spodoptera litura</name>
    <name type="common">Asian cotton leafworm</name>
    <dbReference type="NCBI Taxonomy" id="69820"/>
    <lineage>
        <taxon>Eukaryota</taxon>
        <taxon>Metazoa</taxon>
        <taxon>Ecdysozoa</taxon>
        <taxon>Arthropoda</taxon>
        <taxon>Hexapoda</taxon>
        <taxon>Insecta</taxon>
        <taxon>Pterygota</taxon>
        <taxon>Neoptera</taxon>
        <taxon>Endopterygota</taxon>
        <taxon>Lepidoptera</taxon>
        <taxon>Glossata</taxon>
        <taxon>Ditrysia</taxon>
        <taxon>Noctuoidea</taxon>
        <taxon>Noctuidae</taxon>
        <taxon>Amphipyrinae</taxon>
        <taxon>Spodoptera</taxon>
    </lineage>
</organism>
<keyword evidence="4 5" id="KW-0472">Membrane</keyword>
<evidence type="ECO:0000256" key="2">
    <source>
        <dbReference type="ARBA" id="ARBA00022692"/>
    </source>
</evidence>
<accession>A0A9J7EW40</accession>
<dbReference type="PANTHER" id="PTHR23291:SF47">
    <property type="entry name" value="TRANSMEMBRANE BAX INHIBITOR MOTIF CONTAINING 7"/>
    <property type="match status" value="1"/>
</dbReference>
<feature type="transmembrane region" description="Helical" evidence="5">
    <location>
        <begin position="256"/>
        <end position="276"/>
    </location>
</feature>
<evidence type="ECO:0000256" key="5">
    <source>
        <dbReference type="SAM" id="Phobius"/>
    </source>
</evidence>
<keyword evidence="6" id="KW-1185">Reference proteome</keyword>
<feature type="transmembrane region" description="Helical" evidence="5">
    <location>
        <begin position="288"/>
        <end position="312"/>
    </location>
</feature>
<dbReference type="RefSeq" id="XP_022837229.1">
    <property type="nucleotide sequence ID" value="XM_022981461.1"/>
</dbReference>
<dbReference type="Proteomes" id="UP000301870">
    <property type="component" value="Chromosome 5"/>
</dbReference>
<protein>
    <submittedName>
        <fullName evidence="7">Protein lifeguard 3-like</fullName>
    </submittedName>
</protein>